<dbReference type="InterPro" id="IPR029052">
    <property type="entry name" value="Metallo-depent_PP-like"/>
</dbReference>
<reference evidence="3" key="1">
    <citation type="submission" date="2023-07" db="EMBL/GenBank/DDBJ databases">
        <title>Defluviimonas sediminis sp. nov., isolated from mangrove sediment.</title>
        <authorList>
            <person name="Liu L."/>
            <person name="Li J."/>
            <person name="Huang Y."/>
            <person name="Pan J."/>
            <person name="Li M."/>
        </authorList>
    </citation>
    <scope>NUCLEOTIDE SEQUENCE [LARGE SCALE GENOMIC DNA]</scope>
    <source>
        <strain evidence="3">FT324</strain>
    </source>
</reference>
<dbReference type="RefSeq" id="WP_261495449.1">
    <property type="nucleotide sequence ID" value="NZ_JAOCQF010000001.1"/>
</dbReference>
<keyword evidence="2" id="KW-0436">Ligase</keyword>
<keyword evidence="2" id="KW-0255">Endonuclease</keyword>
<comment type="caution">
    <text evidence="2">The sequence shown here is derived from an EMBL/GenBank/DDBJ whole genome shotgun (WGS) entry which is preliminary data.</text>
</comment>
<organism evidence="2 3">
    <name type="scientific">Albidovulum sediminis</name>
    <dbReference type="NCBI Taxonomy" id="3066345"/>
    <lineage>
        <taxon>Bacteria</taxon>
        <taxon>Pseudomonadati</taxon>
        <taxon>Pseudomonadota</taxon>
        <taxon>Alphaproteobacteria</taxon>
        <taxon>Rhodobacterales</taxon>
        <taxon>Paracoccaceae</taxon>
        <taxon>Albidovulum</taxon>
    </lineage>
</organism>
<keyword evidence="2" id="KW-0540">Nuclease</keyword>
<keyword evidence="3" id="KW-1185">Reference proteome</keyword>
<dbReference type="GO" id="GO:0016874">
    <property type="term" value="F:ligase activity"/>
    <property type="evidence" value="ECO:0007669"/>
    <property type="project" value="UniProtKB-KW"/>
</dbReference>
<evidence type="ECO:0000313" key="3">
    <source>
        <dbReference type="Proteomes" id="UP001205601"/>
    </source>
</evidence>
<accession>A0ABT2NLT9</accession>
<dbReference type="EC" id="3.1.-.-" evidence="2"/>
<dbReference type="PANTHER" id="PTHR39323">
    <property type="entry name" value="BLR1149 PROTEIN"/>
    <property type="match status" value="1"/>
</dbReference>
<gene>
    <name evidence="2" type="primary">pdeM</name>
    <name evidence="2" type="ORF">N5I32_10225</name>
</gene>
<feature type="domain" description="Calcineurin-like phosphoesterase" evidence="1">
    <location>
        <begin position="28"/>
        <end position="122"/>
    </location>
</feature>
<dbReference type="InterPro" id="IPR026336">
    <property type="entry name" value="PdeM-like"/>
</dbReference>
<dbReference type="PIRSF" id="PIRSF000887">
    <property type="entry name" value="Pesterase_MJ0037"/>
    <property type="match status" value="1"/>
</dbReference>
<name>A0ABT2NLT9_9RHOB</name>
<dbReference type="InterPro" id="IPR024173">
    <property type="entry name" value="Pesterase_MJ0037-like"/>
</dbReference>
<dbReference type="EMBL" id="JAOCQF010000001">
    <property type="protein sequence ID" value="MCT8329890.1"/>
    <property type="molecule type" value="Genomic_DNA"/>
</dbReference>
<dbReference type="InterPro" id="IPR004843">
    <property type="entry name" value="Calcineurin-like_PHP"/>
</dbReference>
<dbReference type="GO" id="GO:0016787">
    <property type="term" value="F:hydrolase activity"/>
    <property type="evidence" value="ECO:0007669"/>
    <property type="project" value="UniProtKB-KW"/>
</dbReference>
<dbReference type="Proteomes" id="UP001205601">
    <property type="component" value="Unassembled WGS sequence"/>
</dbReference>
<keyword evidence="2" id="KW-0378">Hydrolase</keyword>
<dbReference type="Pfam" id="PF00149">
    <property type="entry name" value="Metallophos"/>
    <property type="match status" value="1"/>
</dbReference>
<dbReference type="NCBIfam" id="TIGR04123">
    <property type="entry name" value="P_estr_lig_assc"/>
    <property type="match status" value="1"/>
</dbReference>
<proteinExistence type="predicted"/>
<evidence type="ECO:0000259" key="1">
    <source>
        <dbReference type="Pfam" id="PF00149"/>
    </source>
</evidence>
<protein>
    <submittedName>
        <fullName evidence="2">Ligase-associated DNA damage response endonuclease PdeM</fullName>
        <ecNumber evidence="2">3.1.-.-</ecNumber>
    </submittedName>
</protein>
<dbReference type="Gene3D" id="3.60.21.10">
    <property type="match status" value="1"/>
</dbReference>
<sequence length="216" mass="23440">MTGHRFLLAGTTLAAMPSGALWWADHALLAVSDLHLGRSDRIARRGGTLLPPYEVAETLTRLDADISRTSARVVLCLGDSFDDLAAAELSEDHRLWLTRLMAGRRWIWIEGNHDPGPVDLPGEHLRDLTLGPLVFRHVAEPAARGEISGHYHPKARIAGAFRPAFLIDAARVILPAYGAFTGGMEATRPPLCHLMMPGAIAWLTGPTPCALPLKGR</sequence>
<dbReference type="PANTHER" id="PTHR39323:SF1">
    <property type="entry name" value="BLR1149 PROTEIN"/>
    <property type="match status" value="1"/>
</dbReference>
<dbReference type="SUPFAM" id="SSF56300">
    <property type="entry name" value="Metallo-dependent phosphatases"/>
    <property type="match status" value="1"/>
</dbReference>
<evidence type="ECO:0000313" key="2">
    <source>
        <dbReference type="EMBL" id="MCT8329890.1"/>
    </source>
</evidence>
<dbReference type="GO" id="GO:0004519">
    <property type="term" value="F:endonuclease activity"/>
    <property type="evidence" value="ECO:0007669"/>
    <property type="project" value="UniProtKB-KW"/>
</dbReference>